<sequence>SARARGWISRMTDIVSGGEVISVDDSLNQYKRNCTESAEEPYGDPCKVNRINGLTCRSAAGPHAE</sequence>
<feature type="non-terminal residue" evidence="1">
    <location>
        <position position="1"/>
    </location>
</feature>
<gene>
    <name evidence="1" type="ORF">OL599_25395</name>
</gene>
<accession>A0AA42CI21</accession>
<reference evidence="1" key="1">
    <citation type="submission" date="2022-09" db="EMBL/GenBank/DDBJ databases">
        <title>Rhodovastum sp. nov. RN2-1 isolated from soil in Seongnam, South Korea.</title>
        <authorList>
            <person name="Le N.T."/>
        </authorList>
    </citation>
    <scope>NUCLEOTIDE SEQUENCE</scope>
    <source>
        <strain evidence="1">RN2-1</strain>
    </source>
</reference>
<dbReference type="EMBL" id="JAPDNT010000060">
    <property type="protein sequence ID" value="MCW3477886.1"/>
    <property type="molecule type" value="Genomic_DNA"/>
</dbReference>
<evidence type="ECO:0000313" key="2">
    <source>
        <dbReference type="Proteomes" id="UP001165679"/>
    </source>
</evidence>
<organism evidence="1 2">
    <name type="scientific">Limobrevibacterium gyesilva</name>
    <dbReference type="NCBI Taxonomy" id="2991712"/>
    <lineage>
        <taxon>Bacteria</taxon>
        <taxon>Pseudomonadati</taxon>
        <taxon>Pseudomonadota</taxon>
        <taxon>Alphaproteobacteria</taxon>
        <taxon>Acetobacterales</taxon>
        <taxon>Acetobacteraceae</taxon>
        <taxon>Limobrevibacterium</taxon>
    </lineage>
</organism>
<dbReference type="Proteomes" id="UP001165679">
    <property type="component" value="Unassembled WGS sequence"/>
</dbReference>
<keyword evidence="2" id="KW-1185">Reference proteome</keyword>
<dbReference type="AlphaFoldDB" id="A0AA42CI21"/>
<proteinExistence type="predicted"/>
<reference evidence="1" key="2">
    <citation type="submission" date="2022-10" db="EMBL/GenBank/DDBJ databases">
        <authorList>
            <person name="Trinh H.N."/>
        </authorList>
    </citation>
    <scope>NUCLEOTIDE SEQUENCE</scope>
    <source>
        <strain evidence="1">RN2-1</strain>
    </source>
</reference>
<name>A0AA42CI21_9PROT</name>
<comment type="caution">
    <text evidence="1">The sequence shown here is derived from an EMBL/GenBank/DDBJ whole genome shotgun (WGS) entry which is preliminary data.</text>
</comment>
<protein>
    <submittedName>
        <fullName evidence="1">Uncharacterized protein</fullName>
    </submittedName>
</protein>
<evidence type="ECO:0000313" key="1">
    <source>
        <dbReference type="EMBL" id="MCW3477886.1"/>
    </source>
</evidence>